<reference evidence="2" key="1">
    <citation type="journal article" date="2007" name="Plant Cell">
        <title>Dothideomycete-plant interactions illuminated by genome sequencing and EST analysis of the wheat pathogen Stagonospora nodorum.</title>
        <authorList>
            <person name="Hane J.K."/>
            <person name="Lowe R.G."/>
            <person name="Solomon P.S."/>
            <person name="Tan K.C."/>
            <person name="Schoch C.L."/>
            <person name="Spatafora J.W."/>
            <person name="Crous P.W."/>
            <person name="Kodira C."/>
            <person name="Birren B.W."/>
            <person name="Galagan J.E."/>
            <person name="Torriani S.F."/>
            <person name="McDonald B.A."/>
            <person name="Oliver R.P."/>
        </authorList>
    </citation>
    <scope>NUCLEOTIDE SEQUENCE [LARGE SCALE GENOMIC DNA]</scope>
    <source>
        <strain evidence="2">SN15 / ATCC MYA-4574 / FGSC 10173</strain>
    </source>
</reference>
<sequence length="32" mass="3463">MSNLFANISSEIRHLICQSLLPTDLTKVGSSS</sequence>
<dbReference type="RefSeq" id="XP_001792156.1">
    <property type="nucleotide sequence ID" value="XM_001792104.1"/>
</dbReference>
<gene>
    <name evidence="1" type="ORF">SNOG_01518</name>
</gene>
<name>Q0V396_PHANO</name>
<accession>Q0V396</accession>
<dbReference type="AlphaFoldDB" id="Q0V396"/>
<dbReference type="EMBL" id="CH445326">
    <property type="protein sequence ID" value="EAT91167.1"/>
    <property type="molecule type" value="Genomic_DNA"/>
</dbReference>
<protein>
    <submittedName>
        <fullName evidence="1">Uncharacterized protein</fullName>
    </submittedName>
</protein>
<dbReference type="InParanoid" id="Q0V396"/>
<organism evidence="1 2">
    <name type="scientific">Phaeosphaeria nodorum (strain SN15 / ATCC MYA-4574 / FGSC 10173)</name>
    <name type="common">Glume blotch fungus</name>
    <name type="synonym">Parastagonospora nodorum</name>
    <dbReference type="NCBI Taxonomy" id="321614"/>
    <lineage>
        <taxon>Eukaryota</taxon>
        <taxon>Fungi</taxon>
        <taxon>Dikarya</taxon>
        <taxon>Ascomycota</taxon>
        <taxon>Pezizomycotina</taxon>
        <taxon>Dothideomycetes</taxon>
        <taxon>Pleosporomycetidae</taxon>
        <taxon>Pleosporales</taxon>
        <taxon>Pleosporineae</taxon>
        <taxon>Phaeosphaeriaceae</taxon>
        <taxon>Parastagonospora</taxon>
    </lineage>
</organism>
<evidence type="ECO:0000313" key="2">
    <source>
        <dbReference type="Proteomes" id="UP000001055"/>
    </source>
</evidence>
<proteinExistence type="predicted"/>
<dbReference type="Proteomes" id="UP000001055">
    <property type="component" value="Unassembled WGS sequence"/>
</dbReference>
<dbReference type="KEGG" id="pno:SNOG_01518"/>
<dbReference type="GeneID" id="5969001"/>
<evidence type="ECO:0000313" key="1">
    <source>
        <dbReference type="EMBL" id="EAT91167.1"/>
    </source>
</evidence>